<organism evidence="3">
    <name type="scientific">viral metagenome</name>
    <dbReference type="NCBI Taxonomy" id="1070528"/>
    <lineage>
        <taxon>unclassified sequences</taxon>
        <taxon>metagenomes</taxon>
        <taxon>organismal metagenomes</taxon>
    </lineage>
</organism>
<feature type="transmembrane region" description="Helical" evidence="2">
    <location>
        <begin position="6"/>
        <end position="25"/>
    </location>
</feature>
<dbReference type="EMBL" id="MN740730">
    <property type="protein sequence ID" value="QHS81186.1"/>
    <property type="molecule type" value="Genomic_DNA"/>
</dbReference>
<proteinExistence type="predicted"/>
<keyword evidence="2" id="KW-0812">Transmembrane</keyword>
<evidence type="ECO:0000256" key="2">
    <source>
        <dbReference type="SAM" id="Phobius"/>
    </source>
</evidence>
<dbReference type="AlphaFoldDB" id="A0A6C0ANK3"/>
<evidence type="ECO:0000313" key="3">
    <source>
        <dbReference type="EMBL" id="QHS81186.1"/>
    </source>
</evidence>
<keyword evidence="2" id="KW-1133">Transmembrane helix</keyword>
<reference evidence="3" key="1">
    <citation type="journal article" date="2020" name="Nature">
        <title>Giant virus diversity and host interactions through global metagenomics.</title>
        <authorList>
            <person name="Schulz F."/>
            <person name="Roux S."/>
            <person name="Paez-Espino D."/>
            <person name="Jungbluth S."/>
            <person name="Walsh D.A."/>
            <person name="Denef V.J."/>
            <person name="McMahon K.D."/>
            <person name="Konstantinidis K.T."/>
            <person name="Eloe-Fadrosh E.A."/>
            <person name="Kyrpides N.C."/>
            <person name="Woyke T."/>
        </authorList>
    </citation>
    <scope>NUCLEOTIDE SEQUENCE</scope>
    <source>
        <strain evidence="3">GVMAG-S-1101161-73</strain>
    </source>
</reference>
<sequence>MPQMSFRIGLLFGLLIVLSAILWFMPKEGFTPLNTTSAAPVIERQPIVYPARNVSPGGASTPNQMAPQDEVRMASPEVAHDPYEQNEESSSMPERLRHPERMFQPGPDNSTLGIAEASGVASSSASQAGNALQTFTPEFAQNGGEFMQGIMANDTSEPGGYSAF</sequence>
<accession>A0A6C0ANK3</accession>
<keyword evidence="2" id="KW-0472">Membrane</keyword>
<feature type="region of interest" description="Disordered" evidence="1">
    <location>
        <begin position="53"/>
        <end position="95"/>
    </location>
</feature>
<evidence type="ECO:0000256" key="1">
    <source>
        <dbReference type="SAM" id="MobiDB-lite"/>
    </source>
</evidence>
<protein>
    <submittedName>
        <fullName evidence="3">Uncharacterized protein</fullName>
    </submittedName>
</protein>
<name>A0A6C0ANK3_9ZZZZ</name>